<comment type="caution">
    <text evidence="1">The sequence shown here is derived from an EMBL/GenBank/DDBJ whole genome shotgun (WGS) entry which is preliminary data.</text>
</comment>
<organism evidence="1 2">
    <name type="scientific">Microvirga aerophila</name>
    <dbReference type="NCBI Taxonomy" id="670291"/>
    <lineage>
        <taxon>Bacteria</taxon>
        <taxon>Pseudomonadati</taxon>
        <taxon>Pseudomonadota</taxon>
        <taxon>Alphaproteobacteria</taxon>
        <taxon>Hyphomicrobiales</taxon>
        <taxon>Methylobacteriaceae</taxon>
        <taxon>Microvirga</taxon>
    </lineage>
</organism>
<accession>A0A512BYF4</accession>
<gene>
    <name evidence="1" type="ORF">MAE02_46810</name>
</gene>
<evidence type="ECO:0000313" key="2">
    <source>
        <dbReference type="Proteomes" id="UP000321085"/>
    </source>
</evidence>
<dbReference type="EMBL" id="BJYU01000084">
    <property type="protein sequence ID" value="GEO16985.1"/>
    <property type="molecule type" value="Genomic_DNA"/>
</dbReference>
<evidence type="ECO:0000313" key="1">
    <source>
        <dbReference type="EMBL" id="GEO16985.1"/>
    </source>
</evidence>
<keyword evidence="2" id="KW-1185">Reference proteome</keyword>
<dbReference type="Proteomes" id="UP000321085">
    <property type="component" value="Unassembled WGS sequence"/>
</dbReference>
<protein>
    <submittedName>
        <fullName evidence="1">Uncharacterized protein</fullName>
    </submittedName>
</protein>
<name>A0A512BYF4_9HYPH</name>
<dbReference type="AlphaFoldDB" id="A0A512BYF4"/>
<reference evidence="1 2" key="1">
    <citation type="submission" date="2019-07" db="EMBL/GenBank/DDBJ databases">
        <title>Whole genome shotgun sequence of Microvirga aerophila NBRC 106136.</title>
        <authorList>
            <person name="Hosoyama A."/>
            <person name="Uohara A."/>
            <person name="Ohji S."/>
            <person name="Ichikawa N."/>
        </authorList>
    </citation>
    <scope>NUCLEOTIDE SEQUENCE [LARGE SCALE GENOMIC DNA]</scope>
    <source>
        <strain evidence="1 2">NBRC 106136</strain>
    </source>
</reference>
<proteinExistence type="predicted"/>
<sequence length="60" mass="6467">MVGEPIVAGLCAQLIEGTDRHERHRGEKIKMTSGYHTAEPILETVTGCVDWAPPDAANHG</sequence>